<dbReference type="EMBL" id="JACGWN010000005">
    <property type="protein sequence ID" value="KAL0450962.1"/>
    <property type="molecule type" value="Genomic_DNA"/>
</dbReference>
<name>A0AAW2XDV1_9LAMI</name>
<dbReference type="SUPFAM" id="SSF48371">
    <property type="entry name" value="ARM repeat"/>
    <property type="match status" value="1"/>
</dbReference>
<feature type="region of interest" description="Disordered" evidence="1">
    <location>
        <begin position="79"/>
        <end position="111"/>
    </location>
</feature>
<dbReference type="GO" id="GO:0005768">
    <property type="term" value="C:endosome"/>
    <property type="evidence" value="ECO:0007669"/>
    <property type="project" value="TreeGrafter"/>
</dbReference>
<reference evidence="2" key="1">
    <citation type="submission" date="2020-06" db="EMBL/GenBank/DDBJ databases">
        <authorList>
            <person name="Li T."/>
            <person name="Hu X."/>
            <person name="Zhang T."/>
            <person name="Song X."/>
            <person name="Zhang H."/>
            <person name="Dai N."/>
            <person name="Sheng W."/>
            <person name="Hou X."/>
            <person name="Wei L."/>
        </authorList>
    </citation>
    <scope>NUCLEOTIDE SEQUENCE</scope>
    <source>
        <strain evidence="2">KEN1</strain>
        <tissue evidence="2">Leaf</tissue>
    </source>
</reference>
<organism evidence="2">
    <name type="scientific">Sesamum latifolium</name>
    <dbReference type="NCBI Taxonomy" id="2727402"/>
    <lineage>
        <taxon>Eukaryota</taxon>
        <taxon>Viridiplantae</taxon>
        <taxon>Streptophyta</taxon>
        <taxon>Embryophyta</taxon>
        <taxon>Tracheophyta</taxon>
        <taxon>Spermatophyta</taxon>
        <taxon>Magnoliopsida</taxon>
        <taxon>eudicotyledons</taxon>
        <taxon>Gunneridae</taxon>
        <taxon>Pentapetalae</taxon>
        <taxon>asterids</taxon>
        <taxon>lamiids</taxon>
        <taxon>Lamiales</taxon>
        <taxon>Pedaliaceae</taxon>
        <taxon>Sesamum</taxon>
    </lineage>
</organism>
<feature type="compositionally biased region" description="Low complexity" evidence="1">
    <location>
        <begin position="102"/>
        <end position="111"/>
    </location>
</feature>
<dbReference type="Gene3D" id="1.25.10.10">
    <property type="entry name" value="Leucine-rich Repeat Variant"/>
    <property type="match status" value="2"/>
</dbReference>
<protein>
    <submittedName>
        <fullName evidence="2">Protein SIEL</fullName>
    </submittedName>
</protein>
<reference evidence="2" key="2">
    <citation type="journal article" date="2024" name="Plant">
        <title>Genomic evolution and insights into agronomic trait innovations of Sesamum species.</title>
        <authorList>
            <person name="Miao H."/>
            <person name="Wang L."/>
            <person name="Qu L."/>
            <person name="Liu H."/>
            <person name="Sun Y."/>
            <person name="Le M."/>
            <person name="Wang Q."/>
            <person name="Wei S."/>
            <person name="Zheng Y."/>
            <person name="Lin W."/>
            <person name="Duan Y."/>
            <person name="Cao H."/>
            <person name="Xiong S."/>
            <person name="Wang X."/>
            <person name="Wei L."/>
            <person name="Li C."/>
            <person name="Ma Q."/>
            <person name="Ju M."/>
            <person name="Zhao R."/>
            <person name="Li G."/>
            <person name="Mu C."/>
            <person name="Tian Q."/>
            <person name="Mei H."/>
            <person name="Zhang T."/>
            <person name="Gao T."/>
            <person name="Zhang H."/>
        </authorList>
    </citation>
    <scope>NUCLEOTIDE SEQUENCE</scope>
    <source>
        <strain evidence="2">KEN1</strain>
    </source>
</reference>
<dbReference type="PANTHER" id="PTHR20938">
    <property type="entry name" value="INTEGRATOR COMPLEX SUBUNIT 4"/>
    <property type="match status" value="1"/>
</dbReference>
<proteinExistence type="predicted"/>
<dbReference type="InterPro" id="IPR011989">
    <property type="entry name" value="ARM-like"/>
</dbReference>
<evidence type="ECO:0000256" key="1">
    <source>
        <dbReference type="SAM" id="MobiDB-lite"/>
    </source>
</evidence>
<dbReference type="InterPro" id="IPR016024">
    <property type="entry name" value="ARM-type_fold"/>
</dbReference>
<accession>A0AAW2XDV1</accession>
<dbReference type="PANTHER" id="PTHR20938:SF0">
    <property type="entry name" value="INTEGRATOR COMPLEX SUBUNIT 4"/>
    <property type="match status" value="1"/>
</dbReference>
<evidence type="ECO:0000313" key="2">
    <source>
        <dbReference type="EMBL" id="KAL0450962.1"/>
    </source>
</evidence>
<dbReference type="GO" id="GO:0010496">
    <property type="term" value="P:intercellular transport"/>
    <property type="evidence" value="ECO:0007669"/>
    <property type="project" value="TreeGrafter"/>
</dbReference>
<gene>
    <name evidence="2" type="ORF">Slati_1652600</name>
</gene>
<dbReference type="AlphaFoldDB" id="A0AAW2XDV1"/>
<comment type="caution">
    <text evidence="2">The sequence shown here is derived from an EMBL/GenBank/DDBJ whole genome shotgun (WGS) entry which is preliminary data.</text>
</comment>
<sequence>MHVRRWKQTSEVLDVNFQTTRDLRVIIQNLKGEHWWGPVGDRGGVNWLRLRNPFRKSEAVATLSSVFLLFAGDHRWNTASSPSPTAHSEETTISPPNPQPPSSLSSPNPDSTLSSLLEALVLRLQNPKSNSDHQRVISLLSALSHHHPRLRQRIAAAAHAFILLPSTPTPSLPYALSLLDPAHNFQPDPFSDESLFLSLCFWQCVKTRRWILRNLSKFSVRPSVLITVLLGFTKDPYPFIREAALDGLVMLSNGIVVEDPSLVEGCYIRAVELLFDPEKSVRLSAVRAVSEWGQLLLASNGDKTQREWSDALFVQLCLMVRDTDVEIRVAAFNALGKIQTVSEDILLQTLSKKALAATKEKKYPGQYTAKVFNIPAAAAAFTFVHGLEDEFYQVRRSACHALQMLTVLSAEFSGGAVHILMDMLNDDSVVVRFQALETLHHMATHDHLKVEDSHLHMFFGTLLDNNALIRSAARKALQFTKLQKLAMFRSCINALIKNLELYPQDEAEIFYVLYKIGRTHGKFVTSIIHEVSQELEPSFDGKLGFDKKRKAALLVLAISAPVSLERSICSIPPRIYSYAVTLLGRLSSGLVHVMDQNTLLAYLSHCSKFTVVSTSENFEGELLNFDMKDSFTHLWKKSDASSFPELMELKKVTTPVHDYLLNSHIKATSCVEIVFRKVVDLWPLIQLRCMNEVVRTLRSWKEELRNFSCDSRHPAGVLGFALRYLHVIKLLGKAWACYFSQRNLQFTEMGVLEALLHKMESRLKEMLYRHAGLSRGEQLHLLELMLVAYTLRLSCGWTSYFEDYINKLENVLCRVEYLQKEGIVELSHFVIELQNISCEIGHSKDGFIYKLDRLQKSLNLFFLKHIVLSRELNETRLWLTITLGEKSAQFVFLDLSEFGGSNEIRRFTFLSPFFRTPKAKRFLLKVSIAMECLSEDPHFKHCNGPKHELIHLCKGKEVRLSMPVK</sequence>